<reference evidence="6" key="1">
    <citation type="journal article" date="2017" name="Environ. Microbiol. Rep.">
        <title>Genetic Diversity of Marine Anaerobic Ammonium-Oxidizing Bacteria as Revealed by Genomic and Proteomic Analyses of 'Candidatus Scalindua japonica'.</title>
        <authorList>
            <person name="Oshiki M."/>
            <person name="Mizuto K."/>
            <person name="Kimura Z."/>
            <person name="Kindaichi T."/>
            <person name="Satoh H."/>
            <person name="Okabe S."/>
        </authorList>
    </citation>
    <scope>NUCLEOTIDE SEQUENCE [LARGE SCALE GENOMIC DNA]</scope>
    <source>
        <strain evidence="6">husup-a2</strain>
    </source>
</reference>
<dbReference type="Proteomes" id="UP000218542">
    <property type="component" value="Unassembled WGS sequence"/>
</dbReference>
<feature type="repeat" description="TPR" evidence="3">
    <location>
        <begin position="409"/>
        <end position="442"/>
    </location>
</feature>
<dbReference type="Pfam" id="PF13432">
    <property type="entry name" value="TPR_16"/>
    <property type="match status" value="1"/>
</dbReference>
<keyword evidence="1" id="KW-0677">Repeat</keyword>
<organism evidence="5 6">
    <name type="scientific">Candidatus Scalindua japonica</name>
    <dbReference type="NCBI Taxonomy" id="1284222"/>
    <lineage>
        <taxon>Bacteria</taxon>
        <taxon>Pseudomonadati</taxon>
        <taxon>Planctomycetota</taxon>
        <taxon>Candidatus Brocadiia</taxon>
        <taxon>Candidatus Brocadiales</taxon>
        <taxon>Candidatus Scalinduaceae</taxon>
        <taxon>Candidatus Scalindua</taxon>
    </lineage>
</organism>
<dbReference type="AlphaFoldDB" id="A0A286TWV2"/>
<keyword evidence="4" id="KW-0472">Membrane</keyword>
<keyword evidence="4" id="KW-1133">Transmembrane helix</keyword>
<evidence type="ECO:0000256" key="3">
    <source>
        <dbReference type="PROSITE-ProRule" id="PRU00339"/>
    </source>
</evidence>
<gene>
    <name evidence="5" type="ORF">SCALIN_C10_0112</name>
</gene>
<evidence type="ECO:0000256" key="4">
    <source>
        <dbReference type="SAM" id="Phobius"/>
    </source>
</evidence>
<dbReference type="Gene3D" id="1.25.40.10">
    <property type="entry name" value="Tetratricopeptide repeat domain"/>
    <property type="match status" value="1"/>
</dbReference>
<dbReference type="PROSITE" id="PS50005">
    <property type="entry name" value="TPR"/>
    <property type="match status" value="3"/>
</dbReference>
<dbReference type="SMART" id="SM00028">
    <property type="entry name" value="TPR"/>
    <property type="match status" value="4"/>
</dbReference>
<evidence type="ECO:0000256" key="1">
    <source>
        <dbReference type="ARBA" id="ARBA00022737"/>
    </source>
</evidence>
<dbReference type="PANTHER" id="PTHR44943">
    <property type="entry name" value="CELLULOSE SYNTHASE OPERON PROTEIN C"/>
    <property type="match status" value="1"/>
</dbReference>
<comment type="caution">
    <text evidence="5">The sequence shown here is derived from an EMBL/GenBank/DDBJ whole genome shotgun (WGS) entry which is preliminary data.</text>
</comment>
<feature type="transmembrane region" description="Helical" evidence="4">
    <location>
        <begin position="108"/>
        <end position="126"/>
    </location>
</feature>
<dbReference type="SUPFAM" id="SSF48452">
    <property type="entry name" value="TPR-like"/>
    <property type="match status" value="1"/>
</dbReference>
<dbReference type="InterPro" id="IPR011990">
    <property type="entry name" value="TPR-like_helical_dom_sf"/>
</dbReference>
<feature type="transmembrane region" description="Helical" evidence="4">
    <location>
        <begin position="80"/>
        <end position="102"/>
    </location>
</feature>
<evidence type="ECO:0000256" key="2">
    <source>
        <dbReference type="ARBA" id="ARBA00022803"/>
    </source>
</evidence>
<dbReference type="InterPro" id="IPR013105">
    <property type="entry name" value="TPR_2"/>
</dbReference>
<dbReference type="EMBL" id="BAOS01000010">
    <property type="protein sequence ID" value="GAX60352.1"/>
    <property type="molecule type" value="Genomic_DNA"/>
</dbReference>
<sequence>MGINLLPIYHVKRQGGDLNQYLHRTFYPAIEAFNVYIIKLKLKPLINRISKTSDYLTTGTYVKAHHNKDRKTQWACFSDFMLPAIKDLYMILFLAAAQIILLFKDFDLFSLSMVLLFIIFLLMQQVQKNYYTPHFNPCWAPVSILAAKTAFDIWPYLLNSGVLGWTVIAFIGIECTRIGITIIKSFSKGEINSFGYLDPLFGKLFRLGETIGQYIRKHSKEEEKLFVWGDQPSIYLYAGREAFNSHISYLVPYAHHDHIIIEDELLNSLREKPPELLLFYNYKVKDNWNIKRLQNKIGIPYNLMKTFRLTDHRYKNAGNPQGICFDFPLYRRNDQLYSEILLDRALNAEINGNVHETRKHLEYILDIFPDNFEASVRLSLMKENSVDKKRMRDFLDEKIKEGNNSRKISSLFRLLAELDVETEDFDNALNKYEKAVASNPNDFRSYNGLGELYLSMDKTEAAITLFNKAVALNPYFPDVYNNVGVLLAGKGKYEDSIKFFQKALSILPTHTDSLENLRAAGSHLEE</sequence>
<name>A0A286TWV2_9BACT</name>
<dbReference type="PANTHER" id="PTHR44943:SF8">
    <property type="entry name" value="TPR REPEAT-CONTAINING PROTEIN MJ0263"/>
    <property type="match status" value="1"/>
</dbReference>
<keyword evidence="6" id="KW-1185">Reference proteome</keyword>
<dbReference type="PROSITE" id="PS50293">
    <property type="entry name" value="TPR_REGION"/>
    <property type="match status" value="2"/>
</dbReference>
<dbReference type="InterPro" id="IPR019734">
    <property type="entry name" value="TPR_rpt"/>
</dbReference>
<protein>
    <submittedName>
        <fullName evidence="5">Uncharacterized protein</fullName>
    </submittedName>
</protein>
<feature type="repeat" description="TPR" evidence="3">
    <location>
        <begin position="443"/>
        <end position="476"/>
    </location>
</feature>
<dbReference type="Pfam" id="PF07719">
    <property type="entry name" value="TPR_2"/>
    <property type="match status" value="1"/>
</dbReference>
<dbReference type="InterPro" id="IPR051685">
    <property type="entry name" value="Ycf3/AcsC/BcsC/TPR_MFPF"/>
</dbReference>
<keyword evidence="4" id="KW-0812">Transmembrane</keyword>
<evidence type="ECO:0000313" key="6">
    <source>
        <dbReference type="Proteomes" id="UP000218542"/>
    </source>
</evidence>
<proteinExistence type="predicted"/>
<feature type="repeat" description="TPR" evidence="3">
    <location>
        <begin position="477"/>
        <end position="510"/>
    </location>
</feature>
<keyword evidence="2 3" id="KW-0802">TPR repeat</keyword>
<accession>A0A286TWV2</accession>
<evidence type="ECO:0000313" key="5">
    <source>
        <dbReference type="EMBL" id="GAX60352.1"/>
    </source>
</evidence>